<evidence type="ECO:0000313" key="3">
    <source>
        <dbReference type="Proteomes" id="UP000478052"/>
    </source>
</evidence>
<accession>A0A6G0YBC9</accession>
<reference evidence="2 3" key="1">
    <citation type="submission" date="2019-08" db="EMBL/GenBank/DDBJ databases">
        <title>Whole genome of Aphis craccivora.</title>
        <authorList>
            <person name="Voronova N.V."/>
            <person name="Shulinski R.S."/>
            <person name="Bandarenka Y.V."/>
            <person name="Zhorov D.G."/>
            <person name="Warner D."/>
        </authorList>
    </citation>
    <scope>NUCLEOTIDE SEQUENCE [LARGE SCALE GENOMIC DNA]</scope>
    <source>
        <strain evidence="2">180601</strain>
        <tissue evidence="2">Whole Body</tissue>
    </source>
</reference>
<dbReference type="Proteomes" id="UP000478052">
    <property type="component" value="Unassembled WGS sequence"/>
</dbReference>
<gene>
    <name evidence="2" type="ORF">FWK35_00016192</name>
</gene>
<dbReference type="InterPro" id="IPR048365">
    <property type="entry name" value="TNP-like_RNaseH_N"/>
</dbReference>
<evidence type="ECO:0000313" key="2">
    <source>
        <dbReference type="EMBL" id="KAF0752727.1"/>
    </source>
</evidence>
<comment type="caution">
    <text evidence="2">The sequence shown here is derived from an EMBL/GenBank/DDBJ whole genome shotgun (WGS) entry which is preliminary data.</text>
</comment>
<dbReference type="Pfam" id="PF21787">
    <property type="entry name" value="TNP-like_RNaseH_N"/>
    <property type="match status" value="2"/>
</dbReference>
<name>A0A6G0YBC9_APHCR</name>
<dbReference type="OrthoDB" id="6629190at2759"/>
<proteinExistence type="predicted"/>
<protein>
    <submittedName>
        <fullName evidence="2">Dimer Tnp hAT domain-containing protein</fullName>
    </submittedName>
</protein>
<dbReference type="EMBL" id="VUJU01004955">
    <property type="protein sequence ID" value="KAF0752727.1"/>
    <property type="molecule type" value="Genomic_DNA"/>
</dbReference>
<feature type="domain" description="Transposable element P transposase-like RNase H" evidence="1">
    <location>
        <begin position="49"/>
        <end position="119"/>
    </location>
</feature>
<organism evidence="2 3">
    <name type="scientific">Aphis craccivora</name>
    <name type="common">Cowpea aphid</name>
    <dbReference type="NCBI Taxonomy" id="307492"/>
    <lineage>
        <taxon>Eukaryota</taxon>
        <taxon>Metazoa</taxon>
        <taxon>Ecdysozoa</taxon>
        <taxon>Arthropoda</taxon>
        <taxon>Hexapoda</taxon>
        <taxon>Insecta</taxon>
        <taxon>Pterygota</taxon>
        <taxon>Neoptera</taxon>
        <taxon>Paraneoptera</taxon>
        <taxon>Hemiptera</taxon>
        <taxon>Sternorrhyncha</taxon>
        <taxon>Aphidomorpha</taxon>
        <taxon>Aphidoidea</taxon>
        <taxon>Aphididae</taxon>
        <taxon>Aphidini</taxon>
        <taxon>Aphis</taxon>
        <taxon>Aphis</taxon>
    </lineage>
</organism>
<sequence length="174" mass="19517">MSQERLESLLFLFVEQEMTKSVDFNNVIEEFKVLIFILCLKLTSSVNGEPGIFTEVMETLKTLKTEDKHCNLCMDAMALRKQILWSDKFNKFIGYCDFGGEVQLEGLDVPATEALVFIAITQAELVKTILNHTHQAGLTVWGITCDGAYTNSAMMKILGCKTGNNYNDVGFLIL</sequence>
<evidence type="ECO:0000259" key="1">
    <source>
        <dbReference type="Pfam" id="PF21787"/>
    </source>
</evidence>
<keyword evidence="3" id="KW-1185">Reference proteome</keyword>
<feature type="domain" description="Transposable element P transposase-like RNase H" evidence="1">
    <location>
        <begin position="121"/>
        <end position="159"/>
    </location>
</feature>
<dbReference type="AlphaFoldDB" id="A0A6G0YBC9"/>